<reference evidence="4" key="1">
    <citation type="journal article" date="2013" name="Nat. Genet.">
        <title>The Capsella rubella genome and the genomic consequences of rapid mating system evolution.</title>
        <authorList>
            <person name="Slotte T."/>
            <person name="Hazzouri K.M."/>
            <person name="Agren J.A."/>
            <person name="Koenig D."/>
            <person name="Maumus F."/>
            <person name="Guo Y.L."/>
            <person name="Steige K."/>
            <person name="Platts A.E."/>
            <person name="Escobar J.S."/>
            <person name="Newman L.K."/>
            <person name="Wang W."/>
            <person name="Mandakova T."/>
            <person name="Vello E."/>
            <person name="Smith L.M."/>
            <person name="Henz S.R."/>
            <person name="Steffen J."/>
            <person name="Takuno S."/>
            <person name="Brandvain Y."/>
            <person name="Coop G."/>
            <person name="Andolfatto P."/>
            <person name="Hu T.T."/>
            <person name="Blanchette M."/>
            <person name="Clark R.M."/>
            <person name="Quesneville H."/>
            <person name="Nordborg M."/>
            <person name="Gaut B.S."/>
            <person name="Lysak M.A."/>
            <person name="Jenkins J."/>
            <person name="Grimwood J."/>
            <person name="Chapman J."/>
            <person name="Prochnik S."/>
            <person name="Shu S."/>
            <person name="Rokhsar D."/>
            <person name="Schmutz J."/>
            <person name="Weigel D."/>
            <person name="Wright S.I."/>
        </authorList>
    </citation>
    <scope>NUCLEOTIDE SEQUENCE [LARGE SCALE GENOMIC DNA]</scope>
    <source>
        <strain evidence="4">cv. Monte Gargano</strain>
    </source>
</reference>
<evidence type="ECO:0000313" key="4">
    <source>
        <dbReference type="Proteomes" id="UP000029121"/>
    </source>
</evidence>
<name>R0FYI5_9BRAS</name>
<dbReference type="InterPro" id="IPR041232">
    <property type="entry name" value="NPL"/>
</dbReference>
<dbReference type="AlphaFoldDB" id="R0FYI5"/>
<dbReference type="STRING" id="81985.R0FYI5"/>
<dbReference type="Proteomes" id="UP000029121">
    <property type="component" value="Unassembled WGS sequence"/>
</dbReference>
<keyword evidence="4" id="KW-1185">Reference proteome</keyword>
<keyword evidence="1" id="KW-0472">Membrane</keyword>
<evidence type="ECO:0000256" key="1">
    <source>
        <dbReference type="SAM" id="Phobius"/>
    </source>
</evidence>
<feature type="transmembrane region" description="Helical" evidence="1">
    <location>
        <begin position="99"/>
        <end position="116"/>
    </location>
</feature>
<dbReference type="EMBL" id="KB870808">
    <property type="protein sequence ID" value="EOA28097.1"/>
    <property type="molecule type" value="Genomic_DNA"/>
</dbReference>
<sequence>MEFWGIEVKPGKPLMAEPEDGYMIHVSQVSIDLSKVNEDENVLVYVKYGDDKNKYLIGNLSHKFPQVSLDLFFDQEFEISHDSKTSVFLLGNQTPDDEQYPFILLSFFSYIFYYFINGDSNSCVCLSLICFCSCFFLMLHG</sequence>
<dbReference type="Gene3D" id="2.60.120.340">
    <property type="entry name" value="Nucleoplasmin core domain"/>
    <property type="match status" value="1"/>
</dbReference>
<organism evidence="3 4">
    <name type="scientific">Capsella rubella</name>
    <dbReference type="NCBI Taxonomy" id="81985"/>
    <lineage>
        <taxon>Eukaryota</taxon>
        <taxon>Viridiplantae</taxon>
        <taxon>Streptophyta</taxon>
        <taxon>Embryophyta</taxon>
        <taxon>Tracheophyta</taxon>
        <taxon>Spermatophyta</taxon>
        <taxon>Magnoliopsida</taxon>
        <taxon>eudicotyledons</taxon>
        <taxon>Gunneridae</taxon>
        <taxon>Pentapetalae</taxon>
        <taxon>rosids</taxon>
        <taxon>malvids</taxon>
        <taxon>Brassicales</taxon>
        <taxon>Brassicaceae</taxon>
        <taxon>Camelineae</taxon>
        <taxon>Capsella</taxon>
    </lineage>
</organism>
<protein>
    <recommendedName>
        <fullName evidence="2">Nucleoplasmin-like domain-containing protein</fullName>
    </recommendedName>
</protein>
<evidence type="ECO:0000259" key="2">
    <source>
        <dbReference type="Pfam" id="PF17800"/>
    </source>
</evidence>
<keyword evidence="1" id="KW-1133">Transmembrane helix</keyword>
<proteinExistence type="predicted"/>
<feature type="transmembrane region" description="Helical" evidence="1">
    <location>
        <begin position="123"/>
        <end position="140"/>
    </location>
</feature>
<keyword evidence="1" id="KW-0812">Transmembrane</keyword>
<evidence type="ECO:0000313" key="3">
    <source>
        <dbReference type="EMBL" id="EOA28097.1"/>
    </source>
</evidence>
<accession>R0FYI5</accession>
<feature type="domain" description="Nucleoplasmin-like" evidence="2">
    <location>
        <begin position="3"/>
        <end position="93"/>
    </location>
</feature>
<dbReference type="Pfam" id="PF17800">
    <property type="entry name" value="NPL"/>
    <property type="match status" value="1"/>
</dbReference>
<gene>
    <name evidence="3" type="ORF">CARUB_v10024279mg</name>
</gene>